<dbReference type="EMBL" id="QZCW01000001">
    <property type="protein sequence ID" value="MCW5320717.1"/>
    <property type="molecule type" value="Genomic_DNA"/>
</dbReference>
<feature type="signal peptide" evidence="2">
    <location>
        <begin position="1"/>
        <end position="25"/>
    </location>
</feature>
<accession>A0ABT3KQX5</accession>
<dbReference type="Gene3D" id="1.10.238.10">
    <property type="entry name" value="EF-hand"/>
    <property type="match status" value="1"/>
</dbReference>
<protein>
    <submittedName>
        <fullName evidence="4">EF-hand domain-containing protein</fullName>
    </submittedName>
</protein>
<dbReference type="PROSITE" id="PS50222">
    <property type="entry name" value="EF_HAND_2"/>
    <property type="match status" value="1"/>
</dbReference>
<evidence type="ECO:0000313" key="5">
    <source>
        <dbReference type="Proteomes" id="UP001208935"/>
    </source>
</evidence>
<dbReference type="SMART" id="SM00054">
    <property type="entry name" value="EFh"/>
    <property type="match status" value="1"/>
</dbReference>
<name>A0ABT3KQX5_9BURK</name>
<feature type="compositionally biased region" description="Low complexity" evidence="1">
    <location>
        <begin position="114"/>
        <end position="127"/>
    </location>
</feature>
<feature type="region of interest" description="Disordered" evidence="1">
    <location>
        <begin position="22"/>
        <end position="45"/>
    </location>
</feature>
<sequence>MRKRTPFAGLVLSALWVHGAAQAPAAPEPAPAGATAESRAPLTQGEAKAMREFRLLDLNGDGKLSRTEVRLFPRLANAFDAADTDGDGYVSYAEVREFAAKYRAERERNRAAREAPAAAPAEPQTRP</sequence>
<feature type="domain" description="EF-hand" evidence="3">
    <location>
        <begin position="70"/>
        <end position="105"/>
    </location>
</feature>
<evidence type="ECO:0000256" key="2">
    <source>
        <dbReference type="SAM" id="SignalP"/>
    </source>
</evidence>
<comment type="caution">
    <text evidence="4">The sequence shown here is derived from an EMBL/GenBank/DDBJ whole genome shotgun (WGS) entry which is preliminary data.</text>
</comment>
<keyword evidence="5" id="KW-1185">Reference proteome</keyword>
<dbReference type="Pfam" id="PF13202">
    <property type="entry name" value="EF-hand_5"/>
    <property type="match status" value="1"/>
</dbReference>
<reference evidence="5" key="1">
    <citation type="submission" date="2023-07" db="EMBL/GenBank/DDBJ databases">
        <title>Verminephrobacter genomes.</title>
        <authorList>
            <person name="Lund M.B."/>
        </authorList>
    </citation>
    <scope>NUCLEOTIDE SEQUENCE [LARGE SCALE GENOMIC DNA]</scope>
    <source>
        <strain evidence="5">AtM5-05</strain>
    </source>
</reference>
<gene>
    <name evidence="4" type="ORF">D5039_05900</name>
</gene>
<dbReference type="PROSITE" id="PS00018">
    <property type="entry name" value="EF_HAND_1"/>
    <property type="match status" value="1"/>
</dbReference>
<feature type="chain" id="PRO_5045250403" evidence="2">
    <location>
        <begin position="26"/>
        <end position="127"/>
    </location>
</feature>
<dbReference type="Proteomes" id="UP001208935">
    <property type="component" value="Unassembled WGS sequence"/>
</dbReference>
<dbReference type="Pfam" id="PF00036">
    <property type="entry name" value="EF-hand_1"/>
    <property type="match status" value="1"/>
</dbReference>
<evidence type="ECO:0000256" key="1">
    <source>
        <dbReference type="SAM" id="MobiDB-lite"/>
    </source>
</evidence>
<dbReference type="InterPro" id="IPR018247">
    <property type="entry name" value="EF_Hand_1_Ca_BS"/>
</dbReference>
<feature type="region of interest" description="Disordered" evidence="1">
    <location>
        <begin position="105"/>
        <end position="127"/>
    </location>
</feature>
<dbReference type="CDD" id="cd00051">
    <property type="entry name" value="EFh"/>
    <property type="match status" value="1"/>
</dbReference>
<dbReference type="RefSeq" id="WP_010103640.1">
    <property type="nucleotide sequence ID" value="NZ_QZCW01000001.1"/>
</dbReference>
<proteinExistence type="predicted"/>
<evidence type="ECO:0000313" key="4">
    <source>
        <dbReference type="EMBL" id="MCW5320717.1"/>
    </source>
</evidence>
<dbReference type="InterPro" id="IPR011992">
    <property type="entry name" value="EF-hand-dom_pair"/>
</dbReference>
<evidence type="ECO:0000259" key="3">
    <source>
        <dbReference type="PROSITE" id="PS50222"/>
    </source>
</evidence>
<feature type="compositionally biased region" description="Low complexity" evidence="1">
    <location>
        <begin position="22"/>
        <end position="36"/>
    </location>
</feature>
<dbReference type="SUPFAM" id="SSF47473">
    <property type="entry name" value="EF-hand"/>
    <property type="match status" value="1"/>
</dbReference>
<dbReference type="InterPro" id="IPR002048">
    <property type="entry name" value="EF_hand_dom"/>
</dbReference>
<organism evidence="4 5">
    <name type="scientific">Verminephrobacter aporrectodeae subsp. tuberculatae</name>
    <dbReference type="NCBI Taxonomy" id="1110392"/>
    <lineage>
        <taxon>Bacteria</taxon>
        <taxon>Pseudomonadati</taxon>
        <taxon>Pseudomonadota</taxon>
        <taxon>Betaproteobacteria</taxon>
        <taxon>Burkholderiales</taxon>
        <taxon>Comamonadaceae</taxon>
        <taxon>Verminephrobacter</taxon>
    </lineage>
</organism>
<keyword evidence="2" id="KW-0732">Signal</keyword>